<keyword evidence="1" id="KW-1133">Transmembrane helix</keyword>
<dbReference type="Proteomes" id="UP001610444">
    <property type="component" value="Unassembled WGS sequence"/>
</dbReference>
<dbReference type="RefSeq" id="XP_070899262.1">
    <property type="nucleotide sequence ID" value="XM_071045544.1"/>
</dbReference>
<keyword evidence="3" id="KW-1185">Reference proteome</keyword>
<comment type="caution">
    <text evidence="2">The sequence shown here is derived from an EMBL/GenBank/DDBJ whole genome shotgun (WGS) entry which is preliminary data.</text>
</comment>
<keyword evidence="1" id="KW-0812">Transmembrane</keyword>
<dbReference type="EMBL" id="JBFXLR010000020">
    <property type="protein sequence ID" value="KAL2850393.1"/>
    <property type="molecule type" value="Genomic_DNA"/>
</dbReference>
<feature type="transmembrane region" description="Helical" evidence="1">
    <location>
        <begin position="7"/>
        <end position="28"/>
    </location>
</feature>
<protein>
    <submittedName>
        <fullName evidence="2">Uncharacterized protein</fullName>
    </submittedName>
</protein>
<evidence type="ECO:0000313" key="2">
    <source>
        <dbReference type="EMBL" id="KAL2850393.1"/>
    </source>
</evidence>
<sequence>MPGIPNRIIIAVLPMLLQNLTGYVHFVFPPHVLVPSRFCSIVDLFDRRLPLLVGAVGAGIAMFYLTIYTQLRAPSTRSRRAKLAPEPPSAWCTLRDILWALLEQDSMDLRVEVAPAAFPDDQHDVCGLHGVAGAVYCSC</sequence>
<dbReference type="GeneID" id="98160708"/>
<accession>A0ABR4KGQ3</accession>
<keyword evidence="1" id="KW-0472">Membrane</keyword>
<reference evidence="2 3" key="1">
    <citation type="submission" date="2024-07" db="EMBL/GenBank/DDBJ databases">
        <title>Section-level genome sequencing and comparative genomics of Aspergillus sections Usti and Cavernicolus.</title>
        <authorList>
            <consortium name="Lawrence Berkeley National Laboratory"/>
            <person name="Nybo J.L."/>
            <person name="Vesth T.C."/>
            <person name="Theobald S."/>
            <person name="Frisvad J.C."/>
            <person name="Larsen T.O."/>
            <person name="Kjaerboelling I."/>
            <person name="Rothschild-Mancinelli K."/>
            <person name="Lyhne E.K."/>
            <person name="Kogle M.E."/>
            <person name="Barry K."/>
            <person name="Clum A."/>
            <person name="Na H."/>
            <person name="Ledsgaard L."/>
            <person name="Lin J."/>
            <person name="Lipzen A."/>
            <person name="Kuo A."/>
            <person name="Riley R."/>
            <person name="Mondo S."/>
            <person name="LaButti K."/>
            <person name="Haridas S."/>
            <person name="Pangalinan J."/>
            <person name="Salamov A.A."/>
            <person name="Simmons B.A."/>
            <person name="Magnuson J.K."/>
            <person name="Chen J."/>
            <person name="Drula E."/>
            <person name="Henrissat B."/>
            <person name="Wiebenga A."/>
            <person name="Lubbers R.J."/>
            <person name="Gomes A.C."/>
            <person name="Macurrencykelacurrency M.R."/>
            <person name="Stajich J."/>
            <person name="Grigoriev I.V."/>
            <person name="Mortensen U.H."/>
            <person name="De vries R.P."/>
            <person name="Baker S.E."/>
            <person name="Andersen M.R."/>
        </authorList>
    </citation>
    <scope>NUCLEOTIDE SEQUENCE [LARGE SCALE GENOMIC DNA]</scope>
    <source>
        <strain evidence="2 3">CBS 756.74</strain>
    </source>
</reference>
<gene>
    <name evidence="2" type="ORF">BJX68DRAFT_266605</name>
</gene>
<organism evidence="2 3">
    <name type="scientific">Aspergillus pseudodeflectus</name>
    <dbReference type="NCBI Taxonomy" id="176178"/>
    <lineage>
        <taxon>Eukaryota</taxon>
        <taxon>Fungi</taxon>
        <taxon>Dikarya</taxon>
        <taxon>Ascomycota</taxon>
        <taxon>Pezizomycotina</taxon>
        <taxon>Eurotiomycetes</taxon>
        <taxon>Eurotiomycetidae</taxon>
        <taxon>Eurotiales</taxon>
        <taxon>Aspergillaceae</taxon>
        <taxon>Aspergillus</taxon>
        <taxon>Aspergillus subgen. Nidulantes</taxon>
    </lineage>
</organism>
<evidence type="ECO:0000256" key="1">
    <source>
        <dbReference type="SAM" id="Phobius"/>
    </source>
</evidence>
<feature type="transmembrane region" description="Helical" evidence="1">
    <location>
        <begin position="48"/>
        <end position="71"/>
    </location>
</feature>
<name>A0ABR4KGQ3_9EURO</name>
<evidence type="ECO:0000313" key="3">
    <source>
        <dbReference type="Proteomes" id="UP001610444"/>
    </source>
</evidence>
<proteinExistence type="predicted"/>